<reference evidence="1" key="2">
    <citation type="journal article" date="2015" name="Data Brief">
        <title>Shoot transcriptome of the giant reed, Arundo donax.</title>
        <authorList>
            <person name="Barrero R.A."/>
            <person name="Guerrero F.D."/>
            <person name="Moolhuijzen P."/>
            <person name="Goolsby J.A."/>
            <person name="Tidwell J."/>
            <person name="Bellgard S.E."/>
            <person name="Bellgard M.I."/>
        </authorList>
    </citation>
    <scope>NUCLEOTIDE SEQUENCE</scope>
    <source>
        <tissue evidence="1">Shoot tissue taken approximately 20 cm above the soil surface</tissue>
    </source>
</reference>
<dbReference type="EMBL" id="GBRH01229607">
    <property type="protein sequence ID" value="JAD68288.1"/>
    <property type="molecule type" value="Transcribed_RNA"/>
</dbReference>
<reference evidence="1" key="1">
    <citation type="submission" date="2014-09" db="EMBL/GenBank/DDBJ databases">
        <authorList>
            <person name="Magalhaes I.L.F."/>
            <person name="Oliveira U."/>
            <person name="Santos F.R."/>
            <person name="Vidigal T.H.D.A."/>
            <person name="Brescovit A.D."/>
            <person name="Santos A.J."/>
        </authorList>
    </citation>
    <scope>NUCLEOTIDE SEQUENCE</scope>
    <source>
        <tissue evidence="1">Shoot tissue taken approximately 20 cm above the soil surface</tissue>
    </source>
</reference>
<organism evidence="1">
    <name type="scientific">Arundo donax</name>
    <name type="common">Giant reed</name>
    <name type="synonym">Donax arundinaceus</name>
    <dbReference type="NCBI Taxonomy" id="35708"/>
    <lineage>
        <taxon>Eukaryota</taxon>
        <taxon>Viridiplantae</taxon>
        <taxon>Streptophyta</taxon>
        <taxon>Embryophyta</taxon>
        <taxon>Tracheophyta</taxon>
        <taxon>Spermatophyta</taxon>
        <taxon>Magnoliopsida</taxon>
        <taxon>Liliopsida</taxon>
        <taxon>Poales</taxon>
        <taxon>Poaceae</taxon>
        <taxon>PACMAD clade</taxon>
        <taxon>Arundinoideae</taxon>
        <taxon>Arundineae</taxon>
        <taxon>Arundo</taxon>
    </lineage>
</organism>
<name>A0A0A9C1E7_ARUDO</name>
<proteinExistence type="predicted"/>
<evidence type="ECO:0000313" key="1">
    <source>
        <dbReference type="EMBL" id="JAD68288.1"/>
    </source>
</evidence>
<dbReference type="AlphaFoldDB" id="A0A0A9C1E7"/>
<accession>A0A0A9C1E7</accession>
<protein>
    <submittedName>
        <fullName evidence="1">Uncharacterized protein</fullName>
    </submittedName>
</protein>
<sequence>MSDVPKIYVYQNFVVYFKQCSLFVLAMPSSLFF</sequence>